<dbReference type="PROSITE" id="PS51154">
    <property type="entry name" value="MACRO"/>
    <property type="match status" value="1"/>
</dbReference>
<dbReference type="InterPro" id="IPR002589">
    <property type="entry name" value="Macro_dom"/>
</dbReference>
<gene>
    <name evidence="2" type="ORF">LCGC14_1026540</name>
</gene>
<organism evidence="2">
    <name type="scientific">marine sediment metagenome</name>
    <dbReference type="NCBI Taxonomy" id="412755"/>
    <lineage>
        <taxon>unclassified sequences</taxon>
        <taxon>metagenomes</taxon>
        <taxon>ecological metagenomes</taxon>
    </lineage>
</organism>
<dbReference type="PANTHER" id="PTHR11106:SF111">
    <property type="entry name" value="MACRO DOMAIN-CONTAINING PROTEIN"/>
    <property type="match status" value="1"/>
</dbReference>
<sequence>MNFLKELYIKNSEVRLVQGDITELNTDVIVNAANPQLVMGGGVAGAIRKKGGPTIQEECNKIGGTHVGGAVITSGGNLKARYVIHAVGPRMGEGHEDEKLKNATINSLKIMDDNNLKTIAFPAISTGIFGYPIKKCAQIMCKAASNYLNGKTQIKEVLFCLYSVADFEVFEKELK</sequence>
<dbReference type="CDD" id="cd02907">
    <property type="entry name" value="Macro_Af1521_BAL-like"/>
    <property type="match status" value="1"/>
</dbReference>
<reference evidence="2" key="1">
    <citation type="journal article" date="2015" name="Nature">
        <title>Complex archaea that bridge the gap between prokaryotes and eukaryotes.</title>
        <authorList>
            <person name="Spang A."/>
            <person name="Saw J.H."/>
            <person name="Jorgensen S.L."/>
            <person name="Zaremba-Niedzwiedzka K."/>
            <person name="Martijn J."/>
            <person name="Lind A.E."/>
            <person name="van Eijk R."/>
            <person name="Schleper C."/>
            <person name="Guy L."/>
            <person name="Ettema T.J."/>
        </authorList>
    </citation>
    <scope>NUCLEOTIDE SEQUENCE</scope>
</reference>
<dbReference type="SMART" id="SM00506">
    <property type="entry name" value="A1pp"/>
    <property type="match status" value="1"/>
</dbReference>
<dbReference type="InterPro" id="IPR043472">
    <property type="entry name" value="Macro_dom-like"/>
</dbReference>
<dbReference type="SUPFAM" id="SSF52949">
    <property type="entry name" value="Macro domain-like"/>
    <property type="match status" value="1"/>
</dbReference>
<accession>A0A0F9R1T1</accession>
<dbReference type="PANTHER" id="PTHR11106">
    <property type="entry name" value="GANGLIOSIDE INDUCED DIFFERENTIATION ASSOCIATED PROTEIN 2-RELATED"/>
    <property type="match status" value="1"/>
</dbReference>
<proteinExistence type="predicted"/>
<name>A0A0F9R1T1_9ZZZZ</name>
<dbReference type="Gene3D" id="3.40.220.10">
    <property type="entry name" value="Leucine Aminopeptidase, subunit E, domain 1"/>
    <property type="match status" value="1"/>
</dbReference>
<protein>
    <recommendedName>
        <fullName evidence="1">Macro domain-containing protein</fullName>
    </recommendedName>
</protein>
<dbReference type="Pfam" id="PF01661">
    <property type="entry name" value="Macro"/>
    <property type="match status" value="1"/>
</dbReference>
<evidence type="ECO:0000313" key="2">
    <source>
        <dbReference type="EMBL" id="KKN11433.1"/>
    </source>
</evidence>
<feature type="domain" description="Macro" evidence="1">
    <location>
        <begin position="1"/>
        <end position="175"/>
    </location>
</feature>
<dbReference type="AlphaFoldDB" id="A0A0F9R1T1"/>
<comment type="caution">
    <text evidence="2">The sequence shown here is derived from an EMBL/GenBank/DDBJ whole genome shotgun (WGS) entry which is preliminary data.</text>
</comment>
<dbReference type="EMBL" id="LAZR01004137">
    <property type="protein sequence ID" value="KKN11433.1"/>
    <property type="molecule type" value="Genomic_DNA"/>
</dbReference>
<evidence type="ECO:0000259" key="1">
    <source>
        <dbReference type="PROSITE" id="PS51154"/>
    </source>
</evidence>